<evidence type="ECO:0000313" key="7">
    <source>
        <dbReference type="EMBL" id="RUO34071.1"/>
    </source>
</evidence>
<comment type="similarity">
    <text evidence="1 5">Belongs to the CoaE family.</text>
</comment>
<dbReference type="EMBL" id="PIPO01000002">
    <property type="protein sequence ID" value="RUO34071.1"/>
    <property type="molecule type" value="Genomic_DNA"/>
</dbReference>
<name>A0A432WK12_9GAMM</name>
<dbReference type="CDD" id="cd02022">
    <property type="entry name" value="DPCK"/>
    <property type="match status" value="1"/>
</dbReference>
<comment type="function">
    <text evidence="5">Catalyzes the phosphorylation of the 3'-hydroxyl group of dephosphocoenzyme A to form coenzyme A.</text>
</comment>
<dbReference type="PANTHER" id="PTHR10695:SF46">
    <property type="entry name" value="BIFUNCTIONAL COENZYME A SYNTHASE-RELATED"/>
    <property type="match status" value="1"/>
</dbReference>
<dbReference type="RefSeq" id="WP_126798605.1">
    <property type="nucleotide sequence ID" value="NZ_PIPO01000002.1"/>
</dbReference>
<keyword evidence="5 7" id="KW-0418">Kinase</keyword>
<accession>A0A432WK12</accession>
<dbReference type="GO" id="GO:0005737">
    <property type="term" value="C:cytoplasm"/>
    <property type="evidence" value="ECO:0007669"/>
    <property type="project" value="UniProtKB-SubCell"/>
</dbReference>
<protein>
    <recommendedName>
        <fullName evidence="5 6">Dephospho-CoA kinase</fullName>
        <ecNumber evidence="5 6">2.7.1.24</ecNumber>
    </recommendedName>
    <alternativeName>
        <fullName evidence="5">Dephosphocoenzyme A kinase</fullName>
    </alternativeName>
</protein>
<evidence type="ECO:0000256" key="3">
    <source>
        <dbReference type="ARBA" id="ARBA00022840"/>
    </source>
</evidence>
<dbReference type="PANTHER" id="PTHR10695">
    <property type="entry name" value="DEPHOSPHO-COA KINASE-RELATED"/>
    <property type="match status" value="1"/>
</dbReference>
<keyword evidence="8" id="KW-1185">Reference proteome</keyword>
<comment type="pathway">
    <text evidence="5">Cofactor biosynthesis; coenzyme A biosynthesis; CoA from (R)-pantothenate: step 5/5.</text>
</comment>
<dbReference type="GO" id="GO:0015937">
    <property type="term" value="P:coenzyme A biosynthetic process"/>
    <property type="evidence" value="ECO:0007669"/>
    <property type="project" value="UniProtKB-UniRule"/>
</dbReference>
<dbReference type="InterPro" id="IPR027417">
    <property type="entry name" value="P-loop_NTPase"/>
</dbReference>
<dbReference type="EC" id="2.7.1.24" evidence="5 6"/>
<dbReference type="NCBIfam" id="TIGR00152">
    <property type="entry name" value="dephospho-CoA kinase"/>
    <property type="match status" value="1"/>
</dbReference>
<dbReference type="InterPro" id="IPR001977">
    <property type="entry name" value="Depp_CoAkinase"/>
</dbReference>
<organism evidence="7 8">
    <name type="scientific">Aliidiomarina soli</name>
    <dbReference type="NCBI Taxonomy" id="1928574"/>
    <lineage>
        <taxon>Bacteria</taxon>
        <taxon>Pseudomonadati</taxon>
        <taxon>Pseudomonadota</taxon>
        <taxon>Gammaproteobacteria</taxon>
        <taxon>Alteromonadales</taxon>
        <taxon>Idiomarinaceae</taxon>
        <taxon>Aliidiomarina</taxon>
    </lineage>
</organism>
<comment type="catalytic activity">
    <reaction evidence="5">
        <text>3'-dephospho-CoA + ATP = ADP + CoA + H(+)</text>
        <dbReference type="Rhea" id="RHEA:18245"/>
        <dbReference type="ChEBI" id="CHEBI:15378"/>
        <dbReference type="ChEBI" id="CHEBI:30616"/>
        <dbReference type="ChEBI" id="CHEBI:57287"/>
        <dbReference type="ChEBI" id="CHEBI:57328"/>
        <dbReference type="ChEBI" id="CHEBI:456216"/>
        <dbReference type="EC" id="2.7.1.24"/>
    </reaction>
</comment>
<dbReference type="UniPathway" id="UPA00241">
    <property type="reaction ID" value="UER00356"/>
</dbReference>
<sequence>MSNFVVGVTGGIGSGKTTVTDAFAARGIPVIDADVIAREMVAAGSDSLNDIARHFGPDILTAQGELDRAQLRQRIFADEAEKEWLNQLLHPRIRHAIETRLNDADAAYCILSAPLLLENKLTYLTNRVLVVDVPESLQIKRTMARDNNSEAQVEAIIAAQMPRQQRLAQADDVLSNDGTVADVYDQVEILHQQYLQAAASKRQQ</sequence>
<dbReference type="Proteomes" id="UP000287823">
    <property type="component" value="Unassembled WGS sequence"/>
</dbReference>
<dbReference type="Pfam" id="PF01121">
    <property type="entry name" value="CoaE"/>
    <property type="match status" value="1"/>
</dbReference>
<keyword evidence="4 5" id="KW-0173">Coenzyme A biosynthesis</keyword>
<dbReference type="GO" id="GO:0004140">
    <property type="term" value="F:dephospho-CoA kinase activity"/>
    <property type="evidence" value="ECO:0007669"/>
    <property type="project" value="UniProtKB-UniRule"/>
</dbReference>
<dbReference type="HAMAP" id="MF_00376">
    <property type="entry name" value="Dephospho_CoA_kinase"/>
    <property type="match status" value="1"/>
</dbReference>
<keyword evidence="5" id="KW-0963">Cytoplasm</keyword>
<reference evidence="7 8" key="1">
    <citation type="journal article" date="2011" name="Front. Microbiol.">
        <title>Genomic signatures of strain selection and enhancement in Bacillus atrophaeus var. globigii, a historical biowarfare simulant.</title>
        <authorList>
            <person name="Gibbons H.S."/>
            <person name="Broomall S.M."/>
            <person name="McNew L.A."/>
            <person name="Daligault H."/>
            <person name="Chapman C."/>
            <person name="Bruce D."/>
            <person name="Karavis M."/>
            <person name="Krepps M."/>
            <person name="McGregor P.A."/>
            <person name="Hong C."/>
            <person name="Park K.H."/>
            <person name="Akmal A."/>
            <person name="Feldman A."/>
            <person name="Lin J.S."/>
            <person name="Chang W.E."/>
            <person name="Higgs B.W."/>
            <person name="Demirev P."/>
            <person name="Lindquist J."/>
            <person name="Liem A."/>
            <person name="Fochler E."/>
            <person name="Read T.D."/>
            <person name="Tapia R."/>
            <person name="Johnson S."/>
            <person name="Bishop-Lilly K.A."/>
            <person name="Detter C."/>
            <person name="Han C."/>
            <person name="Sozhamannan S."/>
            <person name="Rosenzweig C.N."/>
            <person name="Skowronski E.W."/>
        </authorList>
    </citation>
    <scope>NUCLEOTIDE SEQUENCE [LARGE SCALE GENOMIC DNA]</scope>
    <source>
        <strain evidence="7 8">Y4G10-17</strain>
    </source>
</reference>
<dbReference type="Gene3D" id="3.40.50.300">
    <property type="entry name" value="P-loop containing nucleotide triphosphate hydrolases"/>
    <property type="match status" value="1"/>
</dbReference>
<feature type="binding site" evidence="5">
    <location>
        <begin position="13"/>
        <end position="18"/>
    </location>
    <ligand>
        <name>ATP</name>
        <dbReference type="ChEBI" id="CHEBI:30616"/>
    </ligand>
</feature>
<evidence type="ECO:0000256" key="5">
    <source>
        <dbReference type="HAMAP-Rule" id="MF_00376"/>
    </source>
</evidence>
<proteinExistence type="inferred from homology"/>
<comment type="caution">
    <text evidence="7">The sequence shown here is derived from an EMBL/GenBank/DDBJ whole genome shotgun (WGS) entry which is preliminary data.</text>
</comment>
<evidence type="ECO:0000256" key="2">
    <source>
        <dbReference type="ARBA" id="ARBA00022741"/>
    </source>
</evidence>
<evidence type="ECO:0000256" key="1">
    <source>
        <dbReference type="ARBA" id="ARBA00009018"/>
    </source>
</evidence>
<dbReference type="SUPFAM" id="SSF52540">
    <property type="entry name" value="P-loop containing nucleoside triphosphate hydrolases"/>
    <property type="match status" value="1"/>
</dbReference>
<evidence type="ECO:0000256" key="6">
    <source>
        <dbReference type="NCBIfam" id="TIGR00152"/>
    </source>
</evidence>
<comment type="subcellular location">
    <subcellularLocation>
        <location evidence="5">Cytoplasm</location>
    </subcellularLocation>
</comment>
<dbReference type="AlphaFoldDB" id="A0A432WK12"/>
<gene>
    <name evidence="5" type="primary">coaE</name>
    <name evidence="7" type="ORF">CWE14_06420</name>
</gene>
<dbReference type="PROSITE" id="PS51219">
    <property type="entry name" value="DPCK"/>
    <property type="match status" value="1"/>
</dbReference>
<keyword evidence="2 5" id="KW-0547">Nucleotide-binding</keyword>
<keyword evidence="5" id="KW-0808">Transferase</keyword>
<dbReference type="GO" id="GO:0005524">
    <property type="term" value="F:ATP binding"/>
    <property type="evidence" value="ECO:0007669"/>
    <property type="project" value="UniProtKB-UniRule"/>
</dbReference>
<evidence type="ECO:0000256" key="4">
    <source>
        <dbReference type="ARBA" id="ARBA00022993"/>
    </source>
</evidence>
<keyword evidence="3 5" id="KW-0067">ATP-binding</keyword>
<evidence type="ECO:0000313" key="8">
    <source>
        <dbReference type="Proteomes" id="UP000287823"/>
    </source>
</evidence>